<dbReference type="OrthoDB" id="5297989at2"/>
<organism evidence="1 2">
    <name type="scientific">Bacteriovorax stolpii</name>
    <name type="common">Bdellovibrio stolpii</name>
    <dbReference type="NCBI Taxonomy" id="960"/>
    <lineage>
        <taxon>Bacteria</taxon>
        <taxon>Pseudomonadati</taxon>
        <taxon>Bdellovibrionota</taxon>
        <taxon>Bacteriovoracia</taxon>
        <taxon>Bacteriovoracales</taxon>
        <taxon>Bacteriovoracaceae</taxon>
        <taxon>Bacteriovorax</taxon>
    </lineage>
</organism>
<protein>
    <submittedName>
        <fullName evidence="1">Uncharacterized protein</fullName>
    </submittedName>
</protein>
<dbReference type="AlphaFoldDB" id="A0A2K9NVB5"/>
<reference evidence="1 2" key="1">
    <citation type="submission" date="2018-01" db="EMBL/GenBank/DDBJ databases">
        <title>Complete genome sequence of Bacteriovorax stolpii DSM12778.</title>
        <authorList>
            <person name="Tang B."/>
            <person name="Chang J."/>
        </authorList>
    </citation>
    <scope>NUCLEOTIDE SEQUENCE [LARGE SCALE GENOMIC DNA]</scope>
    <source>
        <strain evidence="1 2">DSM 12778</strain>
    </source>
</reference>
<dbReference type="KEGG" id="bsto:C0V70_15365"/>
<accession>A0A2K9NVB5</accession>
<dbReference type="PROSITE" id="PS51257">
    <property type="entry name" value="PROKAR_LIPOPROTEIN"/>
    <property type="match status" value="1"/>
</dbReference>
<evidence type="ECO:0000313" key="2">
    <source>
        <dbReference type="Proteomes" id="UP000235584"/>
    </source>
</evidence>
<dbReference type="Proteomes" id="UP000235584">
    <property type="component" value="Chromosome"/>
</dbReference>
<gene>
    <name evidence="1" type="ORF">C0V70_15365</name>
</gene>
<dbReference type="RefSeq" id="WP_102244752.1">
    <property type="nucleotide sequence ID" value="NZ_CP025704.1"/>
</dbReference>
<dbReference type="EMBL" id="CP025704">
    <property type="protein sequence ID" value="AUN99461.1"/>
    <property type="molecule type" value="Genomic_DNA"/>
</dbReference>
<name>A0A2K9NVB5_BACTC</name>
<keyword evidence="2" id="KW-1185">Reference proteome</keyword>
<sequence length="220" mass="23739">MKSRLKYSLNLCLIATALVLVSCGKKENKVNSSISGSSPFYTGNSALNTSVGSTIINQVQSIKANVSCMNGYRLTNDVSFYVQGGIVASNKIGGNWQSGFLTNGTINKLWIGVSAYRDLMFVTQVVNGSQVVGFNVTLSFCELKNTYSTLPSIISNERALRNFAAPYGIVLDSNTYCGYSVVDLAMNTVITSERNLSNPYSPPNAQIPTSFTKPTCNGQF</sequence>
<evidence type="ECO:0000313" key="1">
    <source>
        <dbReference type="EMBL" id="AUN99461.1"/>
    </source>
</evidence>
<proteinExistence type="predicted"/>